<proteinExistence type="inferred from homology"/>
<dbReference type="InParanoid" id="W0RKR7"/>
<dbReference type="InterPro" id="IPR036291">
    <property type="entry name" value="NAD(P)-bd_dom_sf"/>
</dbReference>
<gene>
    <name evidence="4" type="ORF">J421_2491</name>
</gene>
<accession>W0RKR7</accession>
<evidence type="ECO:0000256" key="1">
    <source>
        <dbReference type="ARBA" id="ARBA00007637"/>
    </source>
</evidence>
<dbReference type="RefSeq" id="WP_025411503.1">
    <property type="nucleotide sequence ID" value="NZ_CP007128.1"/>
</dbReference>
<dbReference type="eggNOG" id="COG0451">
    <property type="taxonomic scope" value="Bacteria"/>
</dbReference>
<feature type="region of interest" description="Disordered" evidence="2">
    <location>
        <begin position="343"/>
        <end position="363"/>
    </location>
</feature>
<dbReference type="OrthoDB" id="9814124at2"/>
<evidence type="ECO:0000313" key="5">
    <source>
        <dbReference type="Proteomes" id="UP000019151"/>
    </source>
</evidence>
<dbReference type="Pfam" id="PF01370">
    <property type="entry name" value="Epimerase"/>
    <property type="match status" value="1"/>
</dbReference>
<feature type="domain" description="NAD-dependent epimerase/dehydratase" evidence="3">
    <location>
        <begin position="4"/>
        <end position="224"/>
    </location>
</feature>
<dbReference type="STRING" id="861299.J421_2491"/>
<dbReference type="PANTHER" id="PTHR43000">
    <property type="entry name" value="DTDP-D-GLUCOSE 4,6-DEHYDRATASE-RELATED"/>
    <property type="match status" value="1"/>
</dbReference>
<name>W0RKR7_9BACT</name>
<evidence type="ECO:0000259" key="3">
    <source>
        <dbReference type="Pfam" id="PF01370"/>
    </source>
</evidence>
<comment type="similarity">
    <text evidence="1">Belongs to the NAD(P)-dependent epimerase/dehydratase family.</text>
</comment>
<dbReference type="InterPro" id="IPR001509">
    <property type="entry name" value="Epimerase_deHydtase"/>
</dbReference>
<evidence type="ECO:0000313" key="4">
    <source>
        <dbReference type="EMBL" id="AHG90028.1"/>
    </source>
</evidence>
<reference evidence="4 5" key="1">
    <citation type="journal article" date="2014" name="Genome Announc.">
        <title>Genome Sequence and Methylome of Soil Bacterium Gemmatirosa kalamazoonensis KBS708T, a Member of the Rarely Cultivated Gemmatimonadetes Phylum.</title>
        <authorList>
            <person name="Debruyn J.M."/>
            <person name="Radosevich M."/>
            <person name="Wommack K.E."/>
            <person name="Polson S.W."/>
            <person name="Hauser L.J."/>
            <person name="Fawaz M.N."/>
            <person name="Korlach J."/>
            <person name="Tsai Y.C."/>
        </authorList>
    </citation>
    <scope>NUCLEOTIDE SEQUENCE [LARGE SCALE GENOMIC DNA]</scope>
    <source>
        <strain evidence="4 5">KBS708</strain>
    </source>
</reference>
<dbReference type="AlphaFoldDB" id="W0RKR7"/>
<sequence length="363" mass="39947">MHYLVTGGSGFIGRYVCERLAARGDRFTILDLVPPDADAPAAARFVQGDVRDERAVRAALEGCDAVFHLAAAHHDFGIARDTYFDVNERGTALLCDAMDDVGLPELCFYSSVAIYGDAPEPHHEDSPTAPNNNYGASKLAGERVVRRWTERGDGRRALVIRPTITFGRRNYANMYSLIRQIAGGTFLPVGAMENVKSLSYVENLVDATLFLWDRRDRGAFEAYNWVEKPDMSSRQIADAIYASLGRTAPAWSVPLPLALALATPFDLVIKLTGRNLPVSSMRIRKLASEQTKFESDKARAAGFVPRHTLREGIEAMVRWFVAEGRSRRPVWRVPPAVPPAFAVHPGGSRADGPIDVRSPAPLT</sequence>
<dbReference type="Gene3D" id="3.40.50.720">
    <property type="entry name" value="NAD(P)-binding Rossmann-like Domain"/>
    <property type="match status" value="1"/>
</dbReference>
<dbReference type="HOGENOM" id="CLU_007383_6_2_0"/>
<keyword evidence="5" id="KW-1185">Reference proteome</keyword>
<organism evidence="4 5">
    <name type="scientific">Gemmatirosa kalamazoonensis</name>
    <dbReference type="NCBI Taxonomy" id="861299"/>
    <lineage>
        <taxon>Bacteria</taxon>
        <taxon>Pseudomonadati</taxon>
        <taxon>Gemmatimonadota</taxon>
        <taxon>Gemmatimonadia</taxon>
        <taxon>Gemmatimonadales</taxon>
        <taxon>Gemmatimonadaceae</taxon>
        <taxon>Gemmatirosa</taxon>
    </lineage>
</organism>
<evidence type="ECO:0000256" key="2">
    <source>
        <dbReference type="SAM" id="MobiDB-lite"/>
    </source>
</evidence>
<dbReference type="Proteomes" id="UP000019151">
    <property type="component" value="Chromosome"/>
</dbReference>
<protein>
    <submittedName>
        <fullName evidence="4">NAD-dependent epimerase/dehydratase</fullName>
    </submittedName>
</protein>
<dbReference type="EMBL" id="CP007128">
    <property type="protein sequence ID" value="AHG90028.1"/>
    <property type="molecule type" value="Genomic_DNA"/>
</dbReference>
<dbReference type="SUPFAM" id="SSF51735">
    <property type="entry name" value="NAD(P)-binding Rossmann-fold domains"/>
    <property type="match status" value="1"/>
</dbReference>
<dbReference type="KEGG" id="gba:J421_2491"/>